<dbReference type="GO" id="GO:0003677">
    <property type="term" value="F:DNA binding"/>
    <property type="evidence" value="ECO:0007669"/>
    <property type="project" value="UniProtKB-KW"/>
</dbReference>
<dbReference type="SUPFAM" id="SSF51182">
    <property type="entry name" value="RmlC-like cupins"/>
    <property type="match status" value="1"/>
</dbReference>
<evidence type="ECO:0000313" key="3">
    <source>
        <dbReference type="Proteomes" id="UP000502345"/>
    </source>
</evidence>
<dbReference type="KEGG" id="reb:XU06_03010"/>
<evidence type="ECO:0000256" key="1">
    <source>
        <dbReference type="ARBA" id="ARBA00023125"/>
    </source>
</evidence>
<keyword evidence="1" id="KW-0238">DNA-binding</keyword>
<dbReference type="CDD" id="cd02209">
    <property type="entry name" value="cupin_XRE_C"/>
    <property type="match status" value="1"/>
</dbReference>
<dbReference type="InterPro" id="IPR014710">
    <property type="entry name" value="RmlC-like_jellyroll"/>
</dbReference>
<proteinExistence type="predicted"/>
<name>A0A6G9CLZ1_RHOER</name>
<dbReference type="InterPro" id="IPR050807">
    <property type="entry name" value="TransReg_Diox_bact_type"/>
</dbReference>
<protein>
    <submittedName>
        <fullName evidence="2">XRE family transcriptional regulator</fullName>
    </submittedName>
</protein>
<dbReference type="InterPro" id="IPR001387">
    <property type="entry name" value="Cro/C1-type_HTH"/>
</dbReference>
<dbReference type="PANTHER" id="PTHR46797:SF1">
    <property type="entry name" value="METHYLPHOSPHONATE SYNTHASE"/>
    <property type="match status" value="1"/>
</dbReference>
<accession>A0A6G9CLZ1</accession>
<dbReference type="InterPro" id="IPR013096">
    <property type="entry name" value="Cupin_2"/>
</dbReference>
<dbReference type="EMBL" id="CP050124">
    <property type="protein sequence ID" value="QIP37898.1"/>
    <property type="molecule type" value="Genomic_DNA"/>
</dbReference>
<dbReference type="CDD" id="cd00093">
    <property type="entry name" value="HTH_XRE"/>
    <property type="match status" value="1"/>
</dbReference>
<sequence length="214" mass="22639">MGSVAKAKEAVEPVGPRIGARLKAARQSKRLTLDDLAEACGVTKGYLSKLERDHVNASVATLIKVCAVLEIPVGSLFENASAGEVVRADAMPQISFGGEKMTEYLLTPTNERRIQVLLGELEPGGGSGQEFYSLPIDVNFVHVLEGGLRVSFEGGRTDPNGEAVDAEDVVLAAGDSFTFTPTHNHSFQAEGSVLAKVLWVLNPALPEGPRASPS</sequence>
<dbReference type="AlphaFoldDB" id="A0A6G9CLZ1"/>
<dbReference type="Gene3D" id="1.10.260.40">
    <property type="entry name" value="lambda repressor-like DNA-binding domains"/>
    <property type="match status" value="1"/>
</dbReference>
<dbReference type="InterPro" id="IPR011051">
    <property type="entry name" value="RmlC_Cupin_sf"/>
</dbReference>
<dbReference type="Pfam" id="PF01381">
    <property type="entry name" value="HTH_3"/>
    <property type="match status" value="1"/>
</dbReference>
<dbReference type="Pfam" id="PF07883">
    <property type="entry name" value="Cupin_2"/>
    <property type="match status" value="1"/>
</dbReference>
<dbReference type="PROSITE" id="PS50943">
    <property type="entry name" value="HTH_CROC1"/>
    <property type="match status" value="1"/>
</dbReference>
<dbReference type="GO" id="GO:0005829">
    <property type="term" value="C:cytosol"/>
    <property type="evidence" value="ECO:0007669"/>
    <property type="project" value="TreeGrafter"/>
</dbReference>
<dbReference type="Gene3D" id="2.60.120.10">
    <property type="entry name" value="Jelly Rolls"/>
    <property type="match status" value="1"/>
</dbReference>
<reference evidence="2 3" key="1">
    <citation type="submission" date="2020-03" db="EMBL/GenBank/DDBJ databases">
        <title>Screen low temperature-resistant strains for efficient degradation of petroleum hydrocarbons under the low temperature.</title>
        <authorList>
            <person name="Wang Y."/>
            <person name="Chen J."/>
        </authorList>
    </citation>
    <scope>NUCLEOTIDE SEQUENCE [LARGE SCALE GENOMIC DNA]</scope>
    <source>
        <strain evidence="2 3">KB1</strain>
    </source>
</reference>
<dbReference type="Proteomes" id="UP000502345">
    <property type="component" value="Chromosome"/>
</dbReference>
<evidence type="ECO:0000313" key="2">
    <source>
        <dbReference type="EMBL" id="QIP37898.1"/>
    </source>
</evidence>
<organism evidence="2 3">
    <name type="scientific">Rhodococcus erythropolis</name>
    <name type="common">Arthrobacter picolinophilus</name>
    <dbReference type="NCBI Taxonomy" id="1833"/>
    <lineage>
        <taxon>Bacteria</taxon>
        <taxon>Bacillati</taxon>
        <taxon>Actinomycetota</taxon>
        <taxon>Actinomycetes</taxon>
        <taxon>Mycobacteriales</taxon>
        <taxon>Nocardiaceae</taxon>
        <taxon>Rhodococcus</taxon>
        <taxon>Rhodococcus erythropolis group</taxon>
    </lineage>
</organism>
<dbReference type="SMART" id="SM00530">
    <property type="entry name" value="HTH_XRE"/>
    <property type="match status" value="1"/>
</dbReference>
<dbReference type="SUPFAM" id="SSF47413">
    <property type="entry name" value="lambda repressor-like DNA-binding domains"/>
    <property type="match status" value="1"/>
</dbReference>
<dbReference type="PANTHER" id="PTHR46797">
    <property type="entry name" value="HTH-TYPE TRANSCRIPTIONAL REGULATOR"/>
    <property type="match status" value="1"/>
</dbReference>
<dbReference type="InterPro" id="IPR010982">
    <property type="entry name" value="Lambda_DNA-bd_dom_sf"/>
</dbReference>
<gene>
    <name evidence="2" type="ORF">G9444_0654</name>
</gene>
<dbReference type="GO" id="GO:0003700">
    <property type="term" value="F:DNA-binding transcription factor activity"/>
    <property type="evidence" value="ECO:0007669"/>
    <property type="project" value="TreeGrafter"/>
</dbReference>